<dbReference type="EMBL" id="NSIT01000090">
    <property type="protein sequence ID" value="PJE79173.1"/>
    <property type="molecule type" value="Genomic_DNA"/>
</dbReference>
<name>A0A2H9T7I6_9ZZZZ</name>
<evidence type="ECO:0000256" key="1">
    <source>
        <dbReference type="ARBA" id="ARBA00022729"/>
    </source>
</evidence>
<dbReference type="InterPro" id="IPR002491">
    <property type="entry name" value="ABC_transptr_periplasmic_BD"/>
</dbReference>
<dbReference type="NCBIfam" id="NF038402">
    <property type="entry name" value="TroA_like"/>
    <property type="match status" value="1"/>
</dbReference>
<gene>
    <name evidence="3" type="primary">btuF</name>
    <name evidence="3" type="ORF">CI610_01868</name>
</gene>
<dbReference type="PANTHER" id="PTHR30535">
    <property type="entry name" value="VITAMIN B12-BINDING PROTEIN"/>
    <property type="match status" value="1"/>
</dbReference>
<dbReference type="Pfam" id="PF01497">
    <property type="entry name" value="Peripla_BP_2"/>
    <property type="match status" value="1"/>
</dbReference>
<dbReference type="PANTHER" id="PTHR30535:SF34">
    <property type="entry name" value="MOLYBDATE-BINDING PROTEIN MOLA"/>
    <property type="match status" value="1"/>
</dbReference>
<dbReference type="GO" id="GO:0071281">
    <property type="term" value="P:cellular response to iron ion"/>
    <property type="evidence" value="ECO:0007669"/>
    <property type="project" value="TreeGrafter"/>
</dbReference>
<dbReference type="InterPro" id="IPR054828">
    <property type="entry name" value="Vit_B12_bind_prot"/>
</dbReference>
<dbReference type="Gene3D" id="3.40.50.1980">
    <property type="entry name" value="Nitrogenase molybdenum iron protein domain"/>
    <property type="match status" value="2"/>
</dbReference>
<comment type="caution">
    <text evidence="3">The sequence shown here is derived from an EMBL/GenBank/DDBJ whole genome shotgun (WGS) entry which is preliminary data.</text>
</comment>
<protein>
    <submittedName>
        <fullName evidence="3">Vitamin B12-binding protein</fullName>
    </submittedName>
</protein>
<proteinExistence type="predicted"/>
<organism evidence="3">
    <name type="scientific">invertebrate metagenome</name>
    <dbReference type="NCBI Taxonomy" id="1711999"/>
    <lineage>
        <taxon>unclassified sequences</taxon>
        <taxon>metagenomes</taxon>
        <taxon>organismal metagenomes</taxon>
    </lineage>
</organism>
<dbReference type="SUPFAM" id="SSF53807">
    <property type="entry name" value="Helical backbone' metal receptor"/>
    <property type="match status" value="1"/>
</dbReference>
<reference evidence="3" key="1">
    <citation type="journal article" date="2017" name="Appl. Environ. Microbiol.">
        <title>Molecular characterization of an Endozoicomonas-like organism causing infection in king scallop Pecten maximus L.</title>
        <authorList>
            <person name="Cano I."/>
            <person name="van Aerle R."/>
            <person name="Ross S."/>
            <person name="Verner-Jeffreys D.W."/>
            <person name="Paley R.K."/>
            <person name="Rimmer G."/>
            <person name="Ryder D."/>
            <person name="Hooper P."/>
            <person name="Stone D."/>
            <person name="Feist S.W."/>
        </authorList>
    </citation>
    <scope>NUCLEOTIDE SEQUENCE</scope>
</reference>
<accession>A0A2H9T7I6</accession>
<dbReference type="CDD" id="cd01144">
    <property type="entry name" value="BtuF"/>
    <property type="match status" value="1"/>
</dbReference>
<evidence type="ECO:0000313" key="3">
    <source>
        <dbReference type="EMBL" id="PJE79173.1"/>
    </source>
</evidence>
<keyword evidence="1" id="KW-0732">Signal</keyword>
<evidence type="ECO:0000259" key="2">
    <source>
        <dbReference type="PROSITE" id="PS50983"/>
    </source>
</evidence>
<dbReference type="PROSITE" id="PS50983">
    <property type="entry name" value="FE_B12_PBP"/>
    <property type="match status" value="1"/>
</dbReference>
<dbReference type="AlphaFoldDB" id="A0A2H9T7I6"/>
<dbReference type="InterPro" id="IPR050902">
    <property type="entry name" value="ABC_Transporter_SBP"/>
</dbReference>
<feature type="domain" description="Fe/B12 periplasmic-binding" evidence="2">
    <location>
        <begin position="48"/>
        <end position="304"/>
    </location>
</feature>
<sequence>MQKTTHYFFMLFILLPILWSYSAYSHENTFCETDDTGIKLRLKKKPTRIISLAPSTTELLYAAGAGKQVIAVDNYSDYPPVVKKLPKVGGYPNISFETLVSLKPDLIVVWSGGNSPRLIQQIESSRLALFRLEADHFTAIAADIEKLGSLTGNIRLAHKNATLFIETLNRIKARYHQQQPISVFFEIWSSPLMTVGGQQIINEVITLCGGHNIYADTTTKIPLVSMESLLSINPDIIIATHPTGESKEKTKAMTEYWSKWPSLTAVKKQQLFSVPADLIARPSPRILQGAEILCHYLESVRKDKKP</sequence>